<dbReference type="AlphaFoldDB" id="A0A660SIR0"/>
<dbReference type="GO" id="GO:0004521">
    <property type="term" value="F:RNA endonuclease activity"/>
    <property type="evidence" value="ECO:0007669"/>
    <property type="project" value="InterPro"/>
</dbReference>
<dbReference type="PANTHER" id="PTHR30636">
    <property type="entry name" value="UPF0701 PROTEIN YICC"/>
    <property type="match status" value="1"/>
</dbReference>
<evidence type="ECO:0000256" key="1">
    <source>
        <dbReference type="ARBA" id="ARBA00001968"/>
    </source>
</evidence>
<dbReference type="InterPro" id="IPR013551">
    <property type="entry name" value="YicC-like_C"/>
</dbReference>
<evidence type="ECO:0000256" key="5">
    <source>
        <dbReference type="ARBA" id="ARBA00035648"/>
    </source>
</evidence>
<comment type="caution">
    <text evidence="8">The sequence shown here is derived from an EMBL/GenBank/DDBJ whole genome shotgun (WGS) entry which is preliminary data.</text>
</comment>
<evidence type="ECO:0000313" key="8">
    <source>
        <dbReference type="EMBL" id="RKX69996.1"/>
    </source>
</evidence>
<evidence type="ECO:0000313" key="9">
    <source>
        <dbReference type="Proteomes" id="UP000268469"/>
    </source>
</evidence>
<comment type="similarity">
    <text evidence="5">Belongs to the YicC/YloC family.</text>
</comment>
<evidence type="ECO:0000259" key="6">
    <source>
        <dbReference type="Pfam" id="PF03755"/>
    </source>
</evidence>
<proteinExistence type="inferred from homology"/>
<gene>
    <name evidence="8" type="ORF">DRP53_06445</name>
</gene>
<dbReference type="Pfam" id="PF08340">
    <property type="entry name" value="YicC-like_C"/>
    <property type="match status" value="1"/>
</dbReference>
<reference evidence="8 9" key="1">
    <citation type="submission" date="2018-06" db="EMBL/GenBank/DDBJ databases">
        <title>Extensive metabolic versatility and redundancy in microbially diverse, dynamic hydrothermal sediments.</title>
        <authorList>
            <person name="Dombrowski N."/>
            <person name="Teske A."/>
            <person name="Baker B.J."/>
        </authorList>
    </citation>
    <scope>NUCLEOTIDE SEQUENCE [LARGE SCALE GENOMIC DNA]</scope>
    <source>
        <strain evidence="8">B36_G15</strain>
    </source>
</reference>
<evidence type="ECO:0000256" key="2">
    <source>
        <dbReference type="ARBA" id="ARBA00022722"/>
    </source>
</evidence>
<dbReference type="InterPro" id="IPR005229">
    <property type="entry name" value="YicC/YloC-like"/>
</dbReference>
<name>A0A660SIR0_UNCW3</name>
<protein>
    <submittedName>
        <fullName evidence="8">YicC family protein</fullName>
    </submittedName>
</protein>
<dbReference type="GO" id="GO:0016787">
    <property type="term" value="F:hydrolase activity"/>
    <property type="evidence" value="ECO:0007669"/>
    <property type="project" value="UniProtKB-KW"/>
</dbReference>
<dbReference type="InterPro" id="IPR013527">
    <property type="entry name" value="YicC-like_N"/>
</dbReference>
<dbReference type="EMBL" id="QNBE01000056">
    <property type="protein sequence ID" value="RKX69996.1"/>
    <property type="molecule type" value="Genomic_DNA"/>
</dbReference>
<keyword evidence="2" id="KW-0540">Nuclease</keyword>
<feature type="domain" description="Endoribonuclease YicC-like C-terminal" evidence="7">
    <location>
        <begin position="172"/>
        <end position="283"/>
    </location>
</feature>
<keyword evidence="4" id="KW-0378">Hydrolase</keyword>
<dbReference type="PANTHER" id="PTHR30636:SF3">
    <property type="entry name" value="UPF0701 PROTEIN YICC"/>
    <property type="match status" value="1"/>
</dbReference>
<comment type="cofactor">
    <cofactor evidence="1">
        <name>a divalent metal cation</name>
        <dbReference type="ChEBI" id="CHEBI:60240"/>
    </cofactor>
</comment>
<keyword evidence="3" id="KW-0255">Endonuclease</keyword>
<evidence type="ECO:0000256" key="3">
    <source>
        <dbReference type="ARBA" id="ARBA00022759"/>
    </source>
</evidence>
<dbReference type="NCBIfam" id="TIGR00255">
    <property type="entry name" value="YicC/YloC family endoribonuclease"/>
    <property type="match status" value="1"/>
</dbReference>
<feature type="domain" description="Endoribonuclease YicC-like N-terminal" evidence="6">
    <location>
        <begin position="1"/>
        <end position="150"/>
    </location>
</feature>
<dbReference type="Pfam" id="PF03755">
    <property type="entry name" value="YicC-like_N"/>
    <property type="match status" value="1"/>
</dbReference>
<dbReference type="Proteomes" id="UP000268469">
    <property type="component" value="Unassembled WGS sequence"/>
</dbReference>
<evidence type="ECO:0000256" key="4">
    <source>
        <dbReference type="ARBA" id="ARBA00022801"/>
    </source>
</evidence>
<sequence length="283" mass="32825">MRSMTGIGRGKSDRVEVEIRSHNHRFLEVSVKTPTIVTGYEGEIRKRVARMISRGYVTVAIQIEDEDEGYELFVDHSLLSRIVRLRDELVRRYGIQDTLSFDTVIQLPGIVKFTKKEMTQARLSRQVMAALDQALAGLIHSKELEGKNIERSIRKSLQKIKKLLKRLKIRAPLRRREKRKRLERLLAEALIKATPKKMAEEILYYVDRLDITEECARMESHLDLIEKALVETTPGRRINFLTQELYREANTTAAKAYDAQISQLVVGIKEEVEKIREQIQNVE</sequence>
<accession>A0A660SIR0</accession>
<organism evidence="8 9">
    <name type="scientific">candidate division WOR-3 bacterium</name>
    <dbReference type="NCBI Taxonomy" id="2052148"/>
    <lineage>
        <taxon>Bacteria</taxon>
        <taxon>Bacteria division WOR-3</taxon>
    </lineage>
</organism>
<evidence type="ECO:0000259" key="7">
    <source>
        <dbReference type="Pfam" id="PF08340"/>
    </source>
</evidence>